<evidence type="ECO:0000256" key="1">
    <source>
        <dbReference type="SAM" id="MobiDB-lite"/>
    </source>
</evidence>
<feature type="signal peptide" evidence="2">
    <location>
        <begin position="1"/>
        <end position="32"/>
    </location>
</feature>
<sequence>MKKPLGAGRALCAAWDLVGMLLLAGAGGRVEGVGWGTWGTGPPCLLCQPALPATLTPHCLQPQGGSGEQHLSLGCRCSGALFVSWADTLYSVSQGSRTLDKVIRPVWLPLPPVQVEHQLALDLALLTSCSSCPDLSWGSAVRVWVQGLETWPRGPGRLHAGVTRVGTGAVPPASGSQGPGRRLLRLPTGAGWAARQEEWASHVPAKVAENQVGPAGSFPGTCSQHPEKPNKPS</sequence>
<keyword evidence="2" id="KW-0732">Signal</keyword>
<dbReference type="AlphaFoldDB" id="A0A8U0SWA6"/>
<accession>A0A8U0SWA6</accession>
<dbReference type="GeneID" id="101681611"/>
<evidence type="ECO:0000313" key="4">
    <source>
        <dbReference type="RefSeq" id="XP_004754754.1"/>
    </source>
</evidence>
<evidence type="ECO:0000256" key="2">
    <source>
        <dbReference type="SAM" id="SignalP"/>
    </source>
</evidence>
<dbReference type="RefSeq" id="XP_004754754.1">
    <property type="nucleotide sequence ID" value="XM_004754697.3"/>
</dbReference>
<feature type="chain" id="PRO_5035755814" evidence="2">
    <location>
        <begin position="33"/>
        <end position="233"/>
    </location>
</feature>
<proteinExistence type="predicted"/>
<name>A0A8U0SWA6_MUSPF</name>
<dbReference type="Proteomes" id="UP000000715">
    <property type="component" value="Unplaced"/>
</dbReference>
<reference evidence="4" key="1">
    <citation type="submission" date="2025-08" db="UniProtKB">
        <authorList>
            <consortium name="RefSeq"/>
        </authorList>
    </citation>
    <scope>IDENTIFICATION</scope>
    <source>
        <tissue evidence="4">Brain</tissue>
    </source>
</reference>
<keyword evidence="3" id="KW-1185">Reference proteome</keyword>
<evidence type="ECO:0000313" key="3">
    <source>
        <dbReference type="Proteomes" id="UP000000715"/>
    </source>
</evidence>
<gene>
    <name evidence="4" type="primary">LOC101681611</name>
</gene>
<feature type="region of interest" description="Disordered" evidence="1">
    <location>
        <begin position="210"/>
        <end position="233"/>
    </location>
</feature>
<organism evidence="3 4">
    <name type="scientific">Mustela putorius furo</name>
    <name type="common">European domestic ferret</name>
    <name type="synonym">Mustela furo</name>
    <dbReference type="NCBI Taxonomy" id="9669"/>
    <lineage>
        <taxon>Eukaryota</taxon>
        <taxon>Metazoa</taxon>
        <taxon>Chordata</taxon>
        <taxon>Craniata</taxon>
        <taxon>Vertebrata</taxon>
        <taxon>Euteleostomi</taxon>
        <taxon>Mammalia</taxon>
        <taxon>Eutheria</taxon>
        <taxon>Laurasiatheria</taxon>
        <taxon>Carnivora</taxon>
        <taxon>Caniformia</taxon>
        <taxon>Musteloidea</taxon>
        <taxon>Mustelidae</taxon>
        <taxon>Mustelinae</taxon>
        <taxon>Mustela</taxon>
    </lineage>
</organism>
<protein>
    <submittedName>
        <fullName evidence="4">Uncharacterized protein LOC101681611 isoform X2</fullName>
    </submittedName>
</protein>